<reference evidence="1" key="1">
    <citation type="submission" date="2015-07" db="EMBL/GenBank/DDBJ databases">
        <title>MeaNS - Measles Nucleotide Surveillance Program.</title>
        <authorList>
            <person name="Tran T."/>
            <person name="Druce J."/>
        </authorList>
    </citation>
    <scope>NUCLEOTIDE SEQUENCE</scope>
    <source>
        <strain evidence="1">UCB-OBI-ISO-001</strain>
        <tissue evidence="1">Gonad</tissue>
    </source>
</reference>
<dbReference type="EMBL" id="KQ419503">
    <property type="protein sequence ID" value="KOF83376.1"/>
    <property type="molecule type" value="Genomic_DNA"/>
</dbReference>
<gene>
    <name evidence="1" type="ORF">OCBIM_22023937mg</name>
</gene>
<proteinExistence type="predicted"/>
<dbReference type="AlphaFoldDB" id="A0A0L8H288"/>
<protein>
    <submittedName>
        <fullName evidence="1">Uncharacterized protein</fullName>
    </submittedName>
</protein>
<name>A0A0L8H288_OCTBM</name>
<accession>A0A0L8H288</accession>
<sequence>MCETRLVIFEIYSRYSQRREKCTTKNILDVDCSQKAKISKRAMSENTISNSTMCMCAGTSKEIVTSNFRIPM</sequence>
<evidence type="ECO:0000313" key="1">
    <source>
        <dbReference type="EMBL" id="KOF83376.1"/>
    </source>
</evidence>
<organism evidence="1">
    <name type="scientific">Octopus bimaculoides</name>
    <name type="common">California two-spotted octopus</name>
    <dbReference type="NCBI Taxonomy" id="37653"/>
    <lineage>
        <taxon>Eukaryota</taxon>
        <taxon>Metazoa</taxon>
        <taxon>Spiralia</taxon>
        <taxon>Lophotrochozoa</taxon>
        <taxon>Mollusca</taxon>
        <taxon>Cephalopoda</taxon>
        <taxon>Coleoidea</taxon>
        <taxon>Octopodiformes</taxon>
        <taxon>Octopoda</taxon>
        <taxon>Incirrata</taxon>
        <taxon>Octopodidae</taxon>
        <taxon>Octopus</taxon>
    </lineage>
</organism>